<sequence>MVQMSKDEDESKEDKEEDNGEEKKDEEHKEEEDEEEEDAGGDKDGALGKNKKPPDSMMVQRKSASRSGTAGLTTQQSVADAGAHAQVLMTIAGLATFVVVVVAFVAFVVYKIVVAPTPELTTTTTAATPAGNGSGGLVALEDIDMESAFKKGSGLPSASIVFAEAAEDAEEVQAFIAWYDLGWYVGLTFLKVYVCFARVRSE</sequence>
<feature type="transmembrane region" description="Helical" evidence="2">
    <location>
        <begin position="87"/>
        <end position="110"/>
    </location>
</feature>
<dbReference type="Proteomes" id="UP001321473">
    <property type="component" value="Unassembled WGS sequence"/>
</dbReference>
<keyword evidence="2" id="KW-0812">Transmembrane</keyword>
<dbReference type="EMBL" id="JARKHS020027698">
    <property type="protein sequence ID" value="KAK8765119.1"/>
    <property type="molecule type" value="Genomic_DNA"/>
</dbReference>
<feature type="region of interest" description="Disordered" evidence="1">
    <location>
        <begin position="1"/>
        <end position="71"/>
    </location>
</feature>
<keyword evidence="2" id="KW-0472">Membrane</keyword>
<dbReference type="AlphaFoldDB" id="A0AAQ4DRM9"/>
<comment type="caution">
    <text evidence="3">The sequence shown here is derived from an EMBL/GenBank/DDBJ whole genome shotgun (WGS) entry which is preliminary data.</text>
</comment>
<keyword evidence="4" id="KW-1185">Reference proteome</keyword>
<feature type="transmembrane region" description="Helical" evidence="2">
    <location>
        <begin position="181"/>
        <end position="199"/>
    </location>
</feature>
<protein>
    <recommendedName>
        <fullName evidence="5">Transmembrane protein</fullName>
    </recommendedName>
</protein>
<evidence type="ECO:0000313" key="3">
    <source>
        <dbReference type="EMBL" id="KAK8765119.1"/>
    </source>
</evidence>
<feature type="compositionally biased region" description="Acidic residues" evidence="1">
    <location>
        <begin position="28"/>
        <end position="39"/>
    </location>
</feature>
<gene>
    <name evidence="3" type="ORF">V5799_032272</name>
</gene>
<evidence type="ECO:0000313" key="4">
    <source>
        <dbReference type="Proteomes" id="UP001321473"/>
    </source>
</evidence>
<proteinExistence type="predicted"/>
<name>A0AAQ4DRM9_AMBAM</name>
<feature type="compositionally biased region" description="Acidic residues" evidence="1">
    <location>
        <begin position="7"/>
        <end position="20"/>
    </location>
</feature>
<reference evidence="3 4" key="1">
    <citation type="journal article" date="2023" name="Arcadia Sci">
        <title>De novo assembly of a long-read Amblyomma americanum tick genome.</title>
        <authorList>
            <person name="Chou S."/>
            <person name="Poskanzer K.E."/>
            <person name="Rollins M."/>
            <person name="Thuy-Boun P.S."/>
        </authorList>
    </citation>
    <scope>NUCLEOTIDE SEQUENCE [LARGE SCALE GENOMIC DNA]</scope>
    <source>
        <strain evidence="3">F_SG_1</strain>
        <tissue evidence="3">Salivary glands</tissue>
    </source>
</reference>
<accession>A0AAQ4DRM9</accession>
<evidence type="ECO:0000256" key="2">
    <source>
        <dbReference type="SAM" id="Phobius"/>
    </source>
</evidence>
<evidence type="ECO:0008006" key="5">
    <source>
        <dbReference type="Google" id="ProtNLM"/>
    </source>
</evidence>
<organism evidence="3 4">
    <name type="scientific">Amblyomma americanum</name>
    <name type="common">Lone star tick</name>
    <dbReference type="NCBI Taxonomy" id="6943"/>
    <lineage>
        <taxon>Eukaryota</taxon>
        <taxon>Metazoa</taxon>
        <taxon>Ecdysozoa</taxon>
        <taxon>Arthropoda</taxon>
        <taxon>Chelicerata</taxon>
        <taxon>Arachnida</taxon>
        <taxon>Acari</taxon>
        <taxon>Parasitiformes</taxon>
        <taxon>Ixodida</taxon>
        <taxon>Ixodoidea</taxon>
        <taxon>Ixodidae</taxon>
        <taxon>Amblyomminae</taxon>
        <taxon>Amblyomma</taxon>
    </lineage>
</organism>
<evidence type="ECO:0000256" key="1">
    <source>
        <dbReference type="SAM" id="MobiDB-lite"/>
    </source>
</evidence>
<keyword evidence="2" id="KW-1133">Transmembrane helix</keyword>